<dbReference type="InterPro" id="IPR019468">
    <property type="entry name" value="AdenyloSucc_lyase_C"/>
</dbReference>
<feature type="domain" description="Adenylosuccinate lyase C-terminal" evidence="1">
    <location>
        <begin position="106"/>
        <end position="185"/>
    </location>
</feature>
<dbReference type="InterPro" id="IPR008948">
    <property type="entry name" value="L-Aspartase-like"/>
</dbReference>
<dbReference type="Gene3D" id="1.20.200.10">
    <property type="entry name" value="Fumarase/aspartase (Central domain)"/>
    <property type="match status" value="1"/>
</dbReference>
<proteinExistence type="predicted"/>
<dbReference type="Proteomes" id="UP001152604">
    <property type="component" value="Unassembled WGS sequence"/>
</dbReference>
<organism evidence="2 3">
    <name type="scientific">Mesorhizobium ventifaucium</name>
    <dbReference type="NCBI Taxonomy" id="666020"/>
    <lineage>
        <taxon>Bacteria</taxon>
        <taxon>Pseudomonadati</taxon>
        <taxon>Pseudomonadota</taxon>
        <taxon>Alphaproteobacteria</taxon>
        <taxon>Hyphomicrobiales</taxon>
        <taxon>Phyllobacteriaceae</taxon>
        <taxon>Mesorhizobium</taxon>
    </lineage>
</organism>
<dbReference type="PANTHER" id="PTHR43172:SF2">
    <property type="entry name" value="ADENYLOSUCCINATE LYASE C-TERMINAL DOMAIN-CONTAINING PROTEIN"/>
    <property type="match status" value="1"/>
</dbReference>
<accession>A0ABN8JXK9</accession>
<reference evidence="2" key="1">
    <citation type="submission" date="2022-03" db="EMBL/GenBank/DDBJ databases">
        <authorList>
            <person name="Brunel B."/>
        </authorList>
    </citation>
    <scope>NUCLEOTIDE SEQUENCE</scope>
    <source>
        <strain evidence="2">STM4922sample</strain>
    </source>
</reference>
<comment type="caution">
    <text evidence="2">The sequence shown here is derived from an EMBL/GenBank/DDBJ whole genome shotgun (WGS) entry which is preliminary data.</text>
</comment>
<evidence type="ECO:0000313" key="3">
    <source>
        <dbReference type="Proteomes" id="UP001152604"/>
    </source>
</evidence>
<evidence type="ECO:0000259" key="1">
    <source>
        <dbReference type="SMART" id="SM00998"/>
    </source>
</evidence>
<gene>
    <name evidence="2" type="ORF">MES4922_300038</name>
</gene>
<sequence length="217" mass="23413">MTTEIGEVAEPFVRHRGASSTIPQKLNPVSCELIIAAAKMVRQHAGLMLDAMAHDFERATGPSHLEWAAVPESFALASGALAQASFMLSGLVVHPGRMRENLGVSRGLIVAEAVMMALAPITGRQAAHDLLYAGCREAAETGKPLFDVLAKVQDVATPLGLERLRELTDPANYLGSAREMVDRVLGVAQRVPSLNQAKMPDYPATWTGFGRRQCRWA</sequence>
<dbReference type="PANTHER" id="PTHR43172">
    <property type="entry name" value="ADENYLOSUCCINATE LYASE"/>
    <property type="match status" value="1"/>
</dbReference>
<name>A0ABN8JXK9_9HYPH</name>
<dbReference type="SUPFAM" id="SSF48557">
    <property type="entry name" value="L-aspartase-like"/>
    <property type="match status" value="1"/>
</dbReference>
<keyword evidence="3" id="KW-1185">Reference proteome</keyword>
<evidence type="ECO:0000313" key="2">
    <source>
        <dbReference type="EMBL" id="CAH2402760.1"/>
    </source>
</evidence>
<dbReference type="EMBL" id="CAKXZS010000024">
    <property type="protein sequence ID" value="CAH2402760.1"/>
    <property type="molecule type" value="Genomic_DNA"/>
</dbReference>
<dbReference type="Gene3D" id="1.10.40.30">
    <property type="entry name" value="Fumarase/aspartase (C-terminal domain)"/>
    <property type="match status" value="1"/>
</dbReference>
<protein>
    <recommendedName>
        <fullName evidence="1">Adenylosuccinate lyase C-terminal domain-containing protein</fullName>
    </recommendedName>
</protein>
<dbReference type="Pfam" id="PF10397">
    <property type="entry name" value="ADSL_C"/>
    <property type="match status" value="1"/>
</dbReference>
<dbReference type="SMART" id="SM00998">
    <property type="entry name" value="ADSL_C"/>
    <property type="match status" value="1"/>
</dbReference>